<dbReference type="PANTHER" id="PTHR43851">
    <property type="match status" value="1"/>
</dbReference>
<keyword evidence="2" id="KW-0808">Transferase</keyword>
<dbReference type="InterPro" id="IPR034646">
    <property type="entry name" value="ADCK3_dom"/>
</dbReference>
<dbReference type="Proteomes" id="UP000219111">
    <property type="component" value="Unassembled WGS sequence"/>
</dbReference>
<proteinExistence type="inferred from homology"/>
<keyword evidence="6" id="KW-0418">Kinase</keyword>
<dbReference type="OrthoDB" id="9795390at2"/>
<dbReference type="Pfam" id="PF03109">
    <property type="entry name" value="ABC1"/>
    <property type="match status" value="1"/>
</dbReference>
<evidence type="ECO:0000256" key="4">
    <source>
        <dbReference type="ARBA" id="ARBA00022840"/>
    </source>
</evidence>
<protein>
    <submittedName>
        <fullName evidence="6">Predicted unusual protein kinase regulating ubiquinone biosynthesis (AarF/ABC1/UbiB family)</fullName>
    </submittedName>
</protein>
<accession>A0A285RG48</accession>
<comment type="similarity">
    <text evidence="1">Belongs to the protein kinase superfamily. ADCK protein kinase family.</text>
</comment>
<keyword evidence="7" id="KW-1185">Reference proteome</keyword>
<dbReference type="InterPro" id="IPR051409">
    <property type="entry name" value="Atypical_kinase_ADCK"/>
</dbReference>
<keyword evidence="3" id="KW-0547">Nucleotide-binding</keyword>
<dbReference type="CDD" id="cd13970">
    <property type="entry name" value="ABC1_ADCK3"/>
    <property type="match status" value="1"/>
</dbReference>
<name>A0A285RG48_9RHOB</name>
<keyword evidence="4" id="KW-0067">ATP-binding</keyword>
<sequence length="440" mass="48838">MTERKFESRALAVPSSRLSRLAKLGGLGATLAGSVAAGSARELARGTKPNMSALLMTPANARKVADKLAQMRGAAMKVGQLMSMDAGDMLPPELADILARLRAEAHHMPGPQLKKVLTAAWGPDWLNRFQKFEVRPIAAASIGQVHRAQTRDGRDLAIKVQYPGVRRSIDSDVDNVAGLMKLAGMVPKEIDIAPMIEEAKRQLHEEADYEREGKYLDLFGQLLADRPEFRVPELHADLTTREVLAMSYLEGKPIEALEAAPQQERDRVMRLIIELIFSELFTFQLMQTDPNFANFRYDPATGRIILLDFGATRAFDQAFAERYRALLRAGLAGDQAGIRTAARAIGFLSDGMPEALEEAMLGMFLMSLEPLRHQGDFDFGANDLALRMRDAGMAMSEQRAHMRIPPMDTLFLQRKFGGVYLLATKMRARVNLRALIEPHL</sequence>
<gene>
    <name evidence="6" type="ORF">SAMN05877831_101102</name>
</gene>
<dbReference type="InterPro" id="IPR004147">
    <property type="entry name" value="ABC1_dom"/>
</dbReference>
<evidence type="ECO:0000313" key="7">
    <source>
        <dbReference type="Proteomes" id="UP000219111"/>
    </source>
</evidence>
<reference evidence="7" key="1">
    <citation type="submission" date="2017-08" db="EMBL/GenBank/DDBJ databases">
        <authorList>
            <person name="Varghese N."/>
            <person name="Submissions S."/>
        </authorList>
    </citation>
    <scope>NUCLEOTIDE SEQUENCE [LARGE SCALE GENOMIC DNA]</scope>
    <source>
        <strain evidence="7">JA276</strain>
    </source>
</reference>
<feature type="domain" description="ABC1 atypical kinase-like" evidence="5">
    <location>
        <begin position="101"/>
        <end position="339"/>
    </location>
</feature>
<evidence type="ECO:0000313" key="6">
    <source>
        <dbReference type="EMBL" id="SOB93060.1"/>
    </source>
</evidence>
<evidence type="ECO:0000259" key="5">
    <source>
        <dbReference type="Pfam" id="PF03109"/>
    </source>
</evidence>
<dbReference type="AlphaFoldDB" id="A0A285RG48"/>
<evidence type="ECO:0000256" key="1">
    <source>
        <dbReference type="ARBA" id="ARBA00009670"/>
    </source>
</evidence>
<evidence type="ECO:0000256" key="2">
    <source>
        <dbReference type="ARBA" id="ARBA00022679"/>
    </source>
</evidence>
<dbReference type="EMBL" id="OBMT01000001">
    <property type="protein sequence ID" value="SOB93060.1"/>
    <property type="molecule type" value="Genomic_DNA"/>
</dbReference>
<dbReference type="RefSeq" id="WP_097068158.1">
    <property type="nucleotide sequence ID" value="NZ_OBMT01000001.1"/>
</dbReference>
<organism evidence="6 7">
    <name type="scientific">Rhodobacter maris</name>
    <dbReference type="NCBI Taxonomy" id="446682"/>
    <lineage>
        <taxon>Bacteria</taxon>
        <taxon>Pseudomonadati</taxon>
        <taxon>Pseudomonadota</taxon>
        <taxon>Alphaproteobacteria</taxon>
        <taxon>Rhodobacterales</taxon>
        <taxon>Rhodobacter group</taxon>
        <taxon>Rhodobacter</taxon>
    </lineage>
</organism>
<dbReference type="SUPFAM" id="SSF56112">
    <property type="entry name" value="Protein kinase-like (PK-like)"/>
    <property type="match status" value="1"/>
</dbReference>
<dbReference type="GO" id="GO:0006744">
    <property type="term" value="P:ubiquinone biosynthetic process"/>
    <property type="evidence" value="ECO:0007669"/>
    <property type="project" value="TreeGrafter"/>
</dbReference>
<dbReference type="PANTHER" id="PTHR43851:SF3">
    <property type="entry name" value="COENZYME Q8"/>
    <property type="match status" value="1"/>
</dbReference>
<dbReference type="GO" id="GO:0016301">
    <property type="term" value="F:kinase activity"/>
    <property type="evidence" value="ECO:0007669"/>
    <property type="project" value="UniProtKB-KW"/>
</dbReference>
<evidence type="ECO:0000256" key="3">
    <source>
        <dbReference type="ARBA" id="ARBA00022741"/>
    </source>
</evidence>
<keyword evidence="6" id="KW-0830">Ubiquinone</keyword>
<dbReference type="GO" id="GO:0005524">
    <property type="term" value="F:ATP binding"/>
    <property type="evidence" value="ECO:0007669"/>
    <property type="project" value="UniProtKB-KW"/>
</dbReference>
<dbReference type="InterPro" id="IPR011009">
    <property type="entry name" value="Kinase-like_dom_sf"/>
</dbReference>